<evidence type="ECO:0000256" key="1">
    <source>
        <dbReference type="SAM" id="MobiDB-lite"/>
    </source>
</evidence>
<protein>
    <recommendedName>
        <fullName evidence="4">Toprim domain-containing protein</fullName>
    </recommendedName>
</protein>
<dbReference type="AlphaFoldDB" id="A0A1X1Y5U2"/>
<name>A0A1X1Y5U2_9MYCO</name>
<evidence type="ECO:0000313" key="2">
    <source>
        <dbReference type="EMBL" id="ORW06394.1"/>
    </source>
</evidence>
<organism evidence="2 3">
    <name type="scientific">Mycobacterium kyorinense</name>
    <dbReference type="NCBI Taxonomy" id="487514"/>
    <lineage>
        <taxon>Bacteria</taxon>
        <taxon>Bacillati</taxon>
        <taxon>Actinomycetota</taxon>
        <taxon>Actinomycetes</taxon>
        <taxon>Mycobacteriales</taxon>
        <taxon>Mycobacteriaceae</taxon>
        <taxon>Mycobacterium</taxon>
    </lineage>
</organism>
<dbReference type="EMBL" id="LQPE01000063">
    <property type="protein sequence ID" value="ORW06394.1"/>
    <property type="molecule type" value="Genomic_DNA"/>
</dbReference>
<feature type="region of interest" description="Disordered" evidence="1">
    <location>
        <begin position="92"/>
        <end position="117"/>
    </location>
</feature>
<dbReference type="Gene3D" id="3.40.1360.10">
    <property type="match status" value="1"/>
</dbReference>
<dbReference type="RefSeq" id="WP_085241191.1">
    <property type="nucleotide sequence ID" value="NZ_LQPE01000063.1"/>
</dbReference>
<evidence type="ECO:0008006" key="4">
    <source>
        <dbReference type="Google" id="ProtNLM"/>
    </source>
</evidence>
<accession>A0A1X1Y5U2</accession>
<evidence type="ECO:0000313" key="3">
    <source>
        <dbReference type="Proteomes" id="UP000193487"/>
    </source>
</evidence>
<dbReference type="InterPro" id="IPR034154">
    <property type="entry name" value="TOPRIM_DnaG/twinkle"/>
</dbReference>
<proteinExistence type="predicted"/>
<reference evidence="2 3" key="1">
    <citation type="submission" date="2016-01" db="EMBL/GenBank/DDBJ databases">
        <title>The new phylogeny of the genus Mycobacterium.</title>
        <authorList>
            <person name="Tarcisio F."/>
            <person name="Conor M."/>
            <person name="Antonella G."/>
            <person name="Elisabetta G."/>
            <person name="Giulia F.S."/>
            <person name="Sara T."/>
            <person name="Anna F."/>
            <person name="Clotilde B."/>
            <person name="Roberto B."/>
            <person name="Veronica D.S."/>
            <person name="Fabio R."/>
            <person name="Monica P."/>
            <person name="Olivier J."/>
            <person name="Enrico T."/>
            <person name="Nicola S."/>
        </authorList>
    </citation>
    <scope>NUCLEOTIDE SEQUENCE [LARGE SCALE GENOMIC DNA]</scope>
    <source>
        <strain evidence="2 3">DSM 45166</strain>
    </source>
</reference>
<comment type="caution">
    <text evidence="2">The sequence shown here is derived from an EMBL/GenBank/DDBJ whole genome shotgun (WGS) entry which is preliminary data.</text>
</comment>
<dbReference type="CDD" id="cd01029">
    <property type="entry name" value="TOPRIM_primases"/>
    <property type="match status" value="1"/>
</dbReference>
<dbReference type="Proteomes" id="UP000193487">
    <property type="component" value="Unassembled WGS sequence"/>
</dbReference>
<gene>
    <name evidence="2" type="ORF">AWC14_25695</name>
</gene>
<keyword evidence="3" id="KW-1185">Reference proteome</keyword>
<sequence>MTAIAAAGSSLDTVRDALQAGGAVTRARGAQSFMASCPLHDDANPSLSVTWKPRPHNRGGAVLLHCFSCQAPAPDITAALGLAMADLFDDAPEPACSPRTPRPRRPHPAKPAPAPLPARITTPARRVEHRWRRTRVYTYTTAQGTPVQQVIRSECCCDGTLHKRFQQRYRHGRQWVYRKPADFTPVLYRAEVLRQAAASGRPVWITEGEKDADTLTALGELATTNAQGAGSFPDELAAQFEGLSVIVAADRDQAGYQRAISLHDTLQHVAAGVTVVLPAVTSNKADVTDHVTAQLWRPDDPCGGLIPATRTDLVALHAAAAAAAAARRAHTALAEAAAHHHQRGDHTTITRWLTKAGHQRRAVRSQLRKLQRHHHQHPSPLSLAAQRSTAELVERLHHSHQQTYEIIHRPTRLEKIA</sequence>
<dbReference type="OrthoDB" id="4480369at2"/>